<evidence type="ECO:0000313" key="4">
    <source>
        <dbReference type="Proteomes" id="UP000598360"/>
    </source>
</evidence>
<organism evidence="3 4">
    <name type="scientific">Saccharopolyspora montiporae</name>
    <dbReference type="NCBI Taxonomy" id="2781240"/>
    <lineage>
        <taxon>Bacteria</taxon>
        <taxon>Bacillati</taxon>
        <taxon>Actinomycetota</taxon>
        <taxon>Actinomycetes</taxon>
        <taxon>Pseudonocardiales</taxon>
        <taxon>Pseudonocardiaceae</taxon>
        <taxon>Saccharopolyspora</taxon>
    </lineage>
</organism>
<sequence length="258" mass="24644">MKRTLTTAAAMLVGGAGAAGFAAPAGAAGAPELPAELPTDNNAAQTAYHAAGTLESAKRSVGEVVPLEQLAGRSGGQDPAADLLSGSGQPLDALEPVGEVLQGAGQSGARSGDPTGDLLAGGLGGALDGTQLDGAQATTPQTKPANPEPVGSHGQAGGELTGTLHDAVDGLVGSVAGQAPAEQIPAAAQGAADEQGAADTGARTTTPLREVTEPGEAVDQLAGELPIGEATPAVSGLTEQVGDVVAHGPLGGETQLGG</sequence>
<protein>
    <recommendedName>
        <fullName evidence="5">ATP-binding protein</fullName>
    </recommendedName>
</protein>
<feature type="signal peptide" evidence="2">
    <location>
        <begin position="1"/>
        <end position="27"/>
    </location>
</feature>
<feature type="region of interest" description="Disordered" evidence="1">
    <location>
        <begin position="182"/>
        <end position="207"/>
    </location>
</feature>
<keyword evidence="4" id="KW-1185">Reference proteome</keyword>
<feature type="compositionally biased region" description="Low complexity" evidence="1">
    <location>
        <begin position="182"/>
        <end position="202"/>
    </location>
</feature>
<comment type="caution">
    <text evidence="3">The sequence shown here is derived from an EMBL/GenBank/DDBJ whole genome shotgun (WGS) entry which is preliminary data.</text>
</comment>
<gene>
    <name evidence="3" type="ORF">IQ251_06780</name>
</gene>
<evidence type="ECO:0000313" key="3">
    <source>
        <dbReference type="EMBL" id="MBE9374151.1"/>
    </source>
</evidence>
<accession>A0A929FX09</accession>
<keyword evidence="2" id="KW-0732">Signal</keyword>
<dbReference type="AlphaFoldDB" id="A0A929FX09"/>
<reference evidence="3" key="1">
    <citation type="submission" date="2020-10" db="EMBL/GenBank/DDBJ databases">
        <title>Diversity and distribution of actinomycetes associated with coral in the coast of Hainan.</title>
        <authorList>
            <person name="Li F."/>
        </authorList>
    </citation>
    <scope>NUCLEOTIDE SEQUENCE</scope>
    <source>
        <strain evidence="3">HNM0983</strain>
    </source>
</reference>
<proteinExistence type="predicted"/>
<evidence type="ECO:0008006" key="5">
    <source>
        <dbReference type="Google" id="ProtNLM"/>
    </source>
</evidence>
<evidence type="ECO:0000256" key="1">
    <source>
        <dbReference type="SAM" id="MobiDB-lite"/>
    </source>
</evidence>
<feature type="region of interest" description="Disordered" evidence="1">
    <location>
        <begin position="71"/>
        <end position="162"/>
    </location>
</feature>
<dbReference type="Proteomes" id="UP000598360">
    <property type="component" value="Unassembled WGS sequence"/>
</dbReference>
<dbReference type="RefSeq" id="WP_193927581.1">
    <property type="nucleotide sequence ID" value="NZ_JADEYC010000009.1"/>
</dbReference>
<feature type="chain" id="PRO_5038106039" description="ATP-binding protein" evidence="2">
    <location>
        <begin position="28"/>
        <end position="258"/>
    </location>
</feature>
<dbReference type="EMBL" id="JADEYC010000009">
    <property type="protein sequence ID" value="MBE9374151.1"/>
    <property type="molecule type" value="Genomic_DNA"/>
</dbReference>
<name>A0A929FX09_9PSEU</name>
<evidence type="ECO:0000256" key="2">
    <source>
        <dbReference type="SAM" id="SignalP"/>
    </source>
</evidence>